<keyword evidence="1" id="KW-0472">Membrane</keyword>
<evidence type="ECO:0000256" key="1">
    <source>
        <dbReference type="SAM" id="Phobius"/>
    </source>
</evidence>
<dbReference type="RefSeq" id="WP_138412372.1">
    <property type="nucleotide sequence ID" value="NZ_QLAF01000016.1"/>
</dbReference>
<feature type="domain" description="DUF7847" evidence="2">
    <location>
        <begin position="97"/>
        <end position="178"/>
    </location>
</feature>
<feature type="transmembrane region" description="Helical" evidence="1">
    <location>
        <begin position="187"/>
        <end position="212"/>
    </location>
</feature>
<dbReference type="EMBL" id="QLAG01000024">
    <property type="protein sequence ID" value="TLX62252.1"/>
    <property type="molecule type" value="Genomic_DNA"/>
</dbReference>
<feature type="transmembrane region" description="Helical" evidence="1">
    <location>
        <begin position="154"/>
        <end position="175"/>
    </location>
</feature>
<gene>
    <name evidence="3" type="ORF">DN820_16970</name>
</gene>
<organism evidence="3 4">
    <name type="scientific">Stutzerimonas nosocomialis</name>
    <dbReference type="NCBI Taxonomy" id="1056496"/>
    <lineage>
        <taxon>Bacteria</taxon>
        <taxon>Pseudomonadati</taxon>
        <taxon>Pseudomonadota</taxon>
        <taxon>Gammaproteobacteria</taxon>
        <taxon>Pseudomonadales</taxon>
        <taxon>Pseudomonadaceae</taxon>
        <taxon>Stutzerimonas</taxon>
    </lineage>
</organism>
<keyword evidence="1" id="KW-0812">Transmembrane</keyword>
<dbReference type="Proteomes" id="UP000306753">
    <property type="component" value="Unassembled WGS sequence"/>
</dbReference>
<comment type="caution">
    <text evidence="3">The sequence shown here is derived from an EMBL/GenBank/DDBJ whole genome shotgun (WGS) entry which is preliminary data.</text>
</comment>
<dbReference type="Pfam" id="PF25231">
    <property type="entry name" value="DUF7847"/>
    <property type="match status" value="1"/>
</dbReference>
<dbReference type="InterPro" id="IPR057169">
    <property type="entry name" value="DUF7847"/>
</dbReference>
<evidence type="ECO:0000259" key="2">
    <source>
        <dbReference type="Pfam" id="PF25231"/>
    </source>
</evidence>
<evidence type="ECO:0000313" key="4">
    <source>
        <dbReference type="Proteomes" id="UP000306753"/>
    </source>
</evidence>
<feature type="transmembrane region" description="Helical" evidence="1">
    <location>
        <begin position="115"/>
        <end position="133"/>
    </location>
</feature>
<evidence type="ECO:0000313" key="3">
    <source>
        <dbReference type="EMBL" id="TLX62252.1"/>
    </source>
</evidence>
<keyword evidence="1" id="KW-1133">Transmembrane helix</keyword>
<name>A0A5R9QBT0_9GAMM</name>
<dbReference type="AlphaFoldDB" id="A0A5R9QBT0"/>
<feature type="transmembrane region" description="Helical" evidence="1">
    <location>
        <begin position="92"/>
        <end position="109"/>
    </location>
</feature>
<sequence>MNPFAILRDAWYFYSRHLTTIAVLCLPLILAESLVQQLVASWTAGSPSAAYDLLVGLIFYPLYLGALILFLDARSHGHAPAPRDLLARAAQLWPAFAVVAALGTLLIMLGASLFVLPGIWIMVRICFAEYLLVLRGLSPLDALKQSFAMTRGHFLPLFGCLLTVMLPLWLVGFWVSAQRGSDAPLGLLPTVLIDSALGMLQLFASVVVYRLYMLLEARQQSPETD</sequence>
<feature type="transmembrane region" description="Helical" evidence="1">
    <location>
        <begin position="49"/>
        <end position="71"/>
    </location>
</feature>
<keyword evidence="4" id="KW-1185">Reference proteome</keyword>
<accession>A0A5R9QBT0</accession>
<proteinExistence type="predicted"/>
<reference evidence="3 4" key="1">
    <citation type="journal article" date="2017" name="Eur. J. Clin. Microbiol. Infect. Dis.">
        <title>Uncommonly isolated clinical Pseudomonas: identification and phylogenetic assignation.</title>
        <authorList>
            <person name="Mulet M."/>
            <person name="Gomila M."/>
            <person name="Ramirez A."/>
            <person name="Cardew S."/>
            <person name="Moore E.R."/>
            <person name="Lalucat J."/>
            <person name="Garcia-Valdes E."/>
        </authorList>
    </citation>
    <scope>NUCLEOTIDE SEQUENCE [LARGE SCALE GENOMIC DNA]</scope>
    <source>
        <strain evidence="3 4">SD129</strain>
    </source>
</reference>
<protein>
    <recommendedName>
        <fullName evidence="2">DUF7847 domain-containing protein</fullName>
    </recommendedName>
</protein>